<proteinExistence type="predicted"/>
<reference evidence="1" key="2">
    <citation type="journal article" date="2015" name="Fish Shellfish Immunol.">
        <title>Early steps in the European eel (Anguilla anguilla)-Vibrio vulnificus interaction in the gills: Role of the RtxA13 toxin.</title>
        <authorList>
            <person name="Callol A."/>
            <person name="Pajuelo D."/>
            <person name="Ebbesson L."/>
            <person name="Teles M."/>
            <person name="MacKenzie S."/>
            <person name="Amaro C."/>
        </authorList>
    </citation>
    <scope>NUCLEOTIDE SEQUENCE</scope>
</reference>
<protein>
    <submittedName>
        <fullName evidence="1">Uncharacterized protein</fullName>
    </submittedName>
</protein>
<accession>A0A0E9QM72</accession>
<reference evidence="1" key="1">
    <citation type="submission" date="2014-11" db="EMBL/GenBank/DDBJ databases">
        <authorList>
            <person name="Amaro Gonzalez C."/>
        </authorList>
    </citation>
    <scope>NUCLEOTIDE SEQUENCE</scope>
</reference>
<dbReference type="EMBL" id="GBXM01090648">
    <property type="protein sequence ID" value="JAH17929.1"/>
    <property type="molecule type" value="Transcribed_RNA"/>
</dbReference>
<dbReference type="AlphaFoldDB" id="A0A0E9QM72"/>
<organism evidence="1">
    <name type="scientific">Anguilla anguilla</name>
    <name type="common">European freshwater eel</name>
    <name type="synonym">Muraena anguilla</name>
    <dbReference type="NCBI Taxonomy" id="7936"/>
    <lineage>
        <taxon>Eukaryota</taxon>
        <taxon>Metazoa</taxon>
        <taxon>Chordata</taxon>
        <taxon>Craniata</taxon>
        <taxon>Vertebrata</taxon>
        <taxon>Euteleostomi</taxon>
        <taxon>Actinopterygii</taxon>
        <taxon>Neopterygii</taxon>
        <taxon>Teleostei</taxon>
        <taxon>Anguilliformes</taxon>
        <taxon>Anguillidae</taxon>
        <taxon>Anguilla</taxon>
    </lineage>
</organism>
<name>A0A0E9QM72_ANGAN</name>
<evidence type="ECO:0000313" key="1">
    <source>
        <dbReference type="EMBL" id="JAH17929.1"/>
    </source>
</evidence>
<sequence length="24" mass="2774">MARPFNIYSNSVTRITLQISVIHL</sequence>